<dbReference type="EMBL" id="KN824279">
    <property type="protein sequence ID" value="KIM32561.1"/>
    <property type="molecule type" value="Genomic_DNA"/>
</dbReference>
<evidence type="ECO:0000313" key="1">
    <source>
        <dbReference type="EMBL" id="KIM32561.1"/>
    </source>
</evidence>
<evidence type="ECO:0000313" key="2">
    <source>
        <dbReference type="Proteomes" id="UP000054097"/>
    </source>
</evidence>
<reference evidence="1 2" key="1">
    <citation type="submission" date="2014-04" db="EMBL/GenBank/DDBJ databases">
        <authorList>
            <consortium name="DOE Joint Genome Institute"/>
            <person name="Kuo A."/>
            <person name="Zuccaro A."/>
            <person name="Kohler A."/>
            <person name="Nagy L.G."/>
            <person name="Floudas D."/>
            <person name="Copeland A."/>
            <person name="Barry K.W."/>
            <person name="Cichocki N."/>
            <person name="Veneault-Fourrey C."/>
            <person name="LaButti K."/>
            <person name="Lindquist E.A."/>
            <person name="Lipzen A."/>
            <person name="Lundell T."/>
            <person name="Morin E."/>
            <person name="Murat C."/>
            <person name="Sun H."/>
            <person name="Tunlid A."/>
            <person name="Henrissat B."/>
            <person name="Grigoriev I.V."/>
            <person name="Hibbett D.S."/>
            <person name="Martin F."/>
            <person name="Nordberg H.P."/>
            <person name="Cantor M.N."/>
            <person name="Hua S.X."/>
        </authorList>
    </citation>
    <scope>NUCLEOTIDE SEQUENCE [LARGE SCALE GENOMIC DNA]</scope>
    <source>
        <strain evidence="1 2">MAFF 305830</strain>
    </source>
</reference>
<proteinExistence type="predicted"/>
<dbReference type="HOGENOM" id="CLU_2997925_0_0_1"/>
<sequence length="57" mass="6163">MPLSWPRLEAHVKVLSYITPSLSPARLDAVANLSASTIVRSLASKKDANTVACPCRR</sequence>
<gene>
    <name evidence="1" type="ORF">M408DRAFT_326351</name>
</gene>
<dbReference type="AlphaFoldDB" id="A0A0C3BMA0"/>
<name>A0A0C3BMA0_SERVB</name>
<keyword evidence="2" id="KW-1185">Reference proteome</keyword>
<dbReference type="Proteomes" id="UP000054097">
    <property type="component" value="Unassembled WGS sequence"/>
</dbReference>
<accession>A0A0C3BMA0</accession>
<protein>
    <submittedName>
        <fullName evidence="1">Uncharacterized protein</fullName>
    </submittedName>
</protein>
<organism evidence="1 2">
    <name type="scientific">Serendipita vermifera MAFF 305830</name>
    <dbReference type="NCBI Taxonomy" id="933852"/>
    <lineage>
        <taxon>Eukaryota</taxon>
        <taxon>Fungi</taxon>
        <taxon>Dikarya</taxon>
        <taxon>Basidiomycota</taxon>
        <taxon>Agaricomycotina</taxon>
        <taxon>Agaricomycetes</taxon>
        <taxon>Sebacinales</taxon>
        <taxon>Serendipitaceae</taxon>
        <taxon>Serendipita</taxon>
    </lineage>
</organism>
<reference evidence="2" key="2">
    <citation type="submission" date="2015-01" db="EMBL/GenBank/DDBJ databases">
        <title>Evolutionary Origins and Diversification of the Mycorrhizal Mutualists.</title>
        <authorList>
            <consortium name="DOE Joint Genome Institute"/>
            <consortium name="Mycorrhizal Genomics Consortium"/>
            <person name="Kohler A."/>
            <person name="Kuo A."/>
            <person name="Nagy L.G."/>
            <person name="Floudas D."/>
            <person name="Copeland A."/>
            <person name="Barry K.W."/>
            <person name="Cichocki N."/>
            <person name="Veneault-Fourrey C."/>
            <person name="LaButti K."/>
            <person name="Lindquist E.A."/>
            <person name="Lipzen A."/>
            <person name="Lundell T."/>
            <person name="Morin E."/>
            <person name="Murat C."/>
            <person name="Riley R."/>
            <person name="Ohm R."/>
            <person name="Sun H."/>
            <person name="Tunlid A."/>
            <person name="Henrissat B."/>
            <person name="Grigoriev I.V."/>
            <person name="Hibbett D.S."/>
            <person name="Martin F."/>
        </authorList>
    </citation>
    <scope>NUCLEOTIDE SEQUENCE [LARGE SCALE GENOMIC DNA]</scope>
    <source>
        <strain evidence="2">MAFF 305830</strain>
    </source>
</reference>